<accession>A0ABV5APB7</accession>
<dbReference type="Pfam" id="PF17247">
    <property type="entry name" value="DUF5316"/>
    <property type="match status" value="1"/>
</dbReference>
<dbReference type="InterPro" id="IPR035167">
    <property type="entry name" value="DUF5316"/>
</dbReference>
<name>A0ABV5APB7_9BACL</name>
<evidence type="ECO:0000313" key="1">
    <source>
        <dbReference type="EMBL" id="MFB5265239.1"/>
    </source>
</evidence>
<keyword evidence="2" id="KW-1185">Reference proteome</keyword>
<proteinExistence type="predicted"/>
<protein>
    <submittedName>
        <fullName evidence="1">DUF5316 family protein</fullName>
    </submittedName>
</protein>
<dbReference type="Proteomes" id="UP001580346">
    <property type="component" value="Unassembled WGS sequence"/>
</dbReference>
<reference evidence="1 2" key="1">
    <citation type="submission" date="2024-09" db="EMBL/GenBank/DDBJ databases">
        <title>Paenibacillus zeirhizospherea sp. nov., isolated from surface of the maize (Zea mays) roots in a horticulture field, Hungary.</title>
        <authorList>
            <person name="Marton D."/>
            <person name="Farkas M."/>
            <person name="Bedics A."/>
            <person name="Toth E."/>
            <person name="Tancsics A."/>
            <person name="Boka K."/>
            <person name="Maroti G."/>
            <person name="Kriszt B."/>
            <person name="Cserhati M."/>
        </authorList>
    </citation>
    <scope>NUCLEOTIDE SEQUENCE [LARGE SCALE GENOMIC DNA]</scope>
    <source>
        <strain evidence="1 2">KCTC 33519</strain>
    </source>
</reference>
<organism evidence="1 2">
    <name type="scientific">Paenibacillus enshidis</name>
    <dbReference type="NCBI Taxonomy" id="1458439"/>
    <lineage>
        <taxon>Bacteria</taxon>
        <taxon>Bacillati</taxon>
        <taxon>Bacillota</taxon>
        <taxon>Bacilli</taxon>
        <taxon>Bacillales</taxon>
        <taxon>Paenibacillaceae</taxon>
        <taxon>Paenibacillus</taxon>
    </lineage>
</organism>
<dbReference type="RefSeq" id="WP_375353131.1">
    <property type="nucleotide sequence ID" value="NZ_JBHHMI010000001.1"/>
</dbReference>
<evidence type="ECO:0000313" key="2">
    <source>
        <dbReference type="Proteomes" id="UP001580346"/>
    </source>
</evidence>
<dbReference type="EMBL" id="JBHHMI010000001">
    <property type="protein sequence ID" value="MFB5265239.1"/>
    <property type="molecule type" value="Genomic_DNA"/>
</dbReference>
<gene>
    <name evidence="1" type="ORF">ACE41H_00345</name>
</gene>
<comment type="caution">
    <text evidence="1">The sequence shown here is derived from an EMBL/GenBank/DDBJ whole genome shotgun (WGS) entry which is preliminary data.</text>
</comment>
<sequence>MGVVFIVLAIIISGVGVSGDRMRANYYNERDADPMGKDRKTR</sequence>